<dbReference type="InterPro" id="IPR005746">
    <property type="entry name" value="Thioredoxin"/>
</dbReference>
<comment type="similarity">
    <text evidence="1 7">Belongs to the thioredoxin family.</text>
</comment>
<dbReference type="NCBIfam" id="TIGR01068">
    <property type="entry name" value="thioredoxin"/>
    <property type="match status" value="1"/>
</dbReference>
<dbReference type="InterPro" id="IPR036249">
    <property type="entry name" value="Thioredoxin-like_sf"/>
</dbReference>
<dbReference type="PANTHER" id="PTHR45663">
    <property type="entry name" value="GEO12009P1"/>
    <property type="match status" value="1"/>
</dbReference>
<dbReference type="GO" id="GO:0045454">
    <property type="term" value="P:cell redox homeostasis"/>
    <property type="evidence" value="ECO:0007669"/>
    <property type="project" value="TreeGrafter"/>
</dbReference>
<proteinExistence type="inferred from homology"/>
<feature type="active site" description="Nucleophile" evidence="8">
    <location>
        <position position="32"/>
    </location>
</feature>
<keyword evidence="5 9" id="KW-0676">Redox-active center</keyword>
<keyword evidence="2" id="KW-0813">Transport</keyword>
<evidence type="ECO:0000256" key="7">
    <source>
        <dbReference type="PIRNR" id="PIRNR000077"/>
    </source>
</evidence>
<dbReference type="OrthoDB" id="9790390at2"/>
<evidence type="ECO:0000256" key="4">
    <source>
        <dbReference type="ARBA" id="ARBA00023157"/>
    </source>
</evidence>
<dbReference type="GO" id="GO:0015035">
    <property type="term" value="F:protein-disulfide reductase activity"/>
    <property type="evidence" value="ECO:0007669"/>
    <property type="project" value="UniProtKB-UniRule"/>
</dbReference>
<keyword evidence="4 9" id="KW-1015">Disulfide bond</keyword>
<evidence type="ECO:0000259" key="10">
    <source>
        <dbReference type="PROSITE" id="PS51352"/>
    </source>
</evidence>
<dbReference type="InterPro" id="IPR013766">
    <property type="entry name" value="Thioredoxin_domain"/>
</dbReference>
<organism evidence="11 12">
    <name type="scientific">Propioniciclava tarda</name>
    <dbReference type="NCBI Taxonomy" id="433330"/>
    <lineage>
        <taxon>Bacteria</taxon>
        <taxon>Bacillati</taxon>
        <taxon>Actinomycetota</taxon>
        <taxon>Actinomycetes</taxon>
        <taxon>Propionibacteriales</taxon>
        <taxon>Propionibacteriaceae</taxon>
        <taxon>Propioniciclava</taxon>
    </lineage>
</organism>
<reference evidence="11 12" key="1">
    <citation type="submission" date="2019-01" db="EMBL/GenBank/DDBJ databases">
        <title>Lactibacter flavus gen. nov., sp. nov., a novel bacterium of the family Propionibacteriaceae isolated from raw milk and dairy products.</title>
        <authorList>
            <person name="Huptas C."/>
            <person name="Wenning M."/>
            <person name="Breitenwieser F."/>
            <person name="Doll E."/>
            <person name="Von Neubeck M."/>
            <person name="Busse H.-J."/>
            <person name="Scherer S."/>
        </authorList>
    </citation>
    <scope>NUCLEOTIDE SEQUENCE [LARGE SCALE GENOMIC DNA]</scope>
    <source>
        <strain evidence="11 12">DSM 22130</strain>
    </source>
</reference>
<dbReference type="Proteomes" id="UP000291933">
    <property type="component" value="Unassembled WGS sequence"/>
</dbReference>
<evidence type="ECO:0000256" key="2">
    <source>
        <dbReference type="ARBA" id="ARBA00022448"/>
    </source>
</evidence>
<evidence type="ECO:0000256" key="3">
    <source>
        <dbReference type="ARBA" id="ARBA00022982"/>
    </source>
</evidence>
<evidence type="ECO:0000313" key="11">
    <source>
        <dbReference type="EMBL" id="TBT95481.1"/>
    </source>
</evidence>
<evidence type="ECO:0000256" key="9">
    <source>
        <dbReference type="PIRSR" id="PIRSR000077-4"/>
    </source>
</evidence>
<feature type="active site" description="Nucleophile" evidence="8">
    <location>
        <position position="35"/>
    </location>
</feature>
<dbReference type="AlphaFoldDB" id="A0A4V6MV54"/>
<dbReference type="FunFam" id="3.40.30.10:FF:000001">
    <property type="entry name" value="Thioredoxin"/>
    <property type="match status" value="1"/>
</dbReference>
<dbReference type="Pfam" id="PF00085">
    <property type="entry name" value="Thioredoxin"/>
    <property type="match status" value="1"/>
</dbReference>
<dbReference type="RefSeq" id="WP_131171474.1">
    <property type="nucleotide sequence ID" value="NZ_FXTL01000004.1"/>
</dbReference>
<protein>
    <recommendedName>
        <fullName evidence="6 7">Thioredoxin</fullName>
    </recommendedName>
</protein>
<keyword evidence="12" id="KW-1185">Reference proteome</keyword>
<sequence>MSDVAEVTDTTFEQLVLKSTKPVMVDYWADWCSPCKQLSPIIDELAREHGDKVRFLKLDTNENTDVPTRYGVMGLPTLQIWSNGELVHSMTGGKTKAALIKALADFI</sequence>
<feature type="site" description="Contributes to redox potential value" evidence="8">
    <location>
        <position position="34"/>
    </location>
</feature>
<feature type="disulfide bond" description="Redox-active" evidence="9">
    <location>
        <begin position="32"/>
        <end position="35"/>
    </location>
</feature>
<feature type="site" description="Contributes to redox potential value" evidence="8">
    <location>
        <position position="33"/>
    </location>
</feature>
<evidence type="ECO:0000256" key="1">
    <source>
        <dbReference type="ARBA" id="ARBA00008987"/>
    </source>
</evidence>
<dbReference type="GO" id="GO:0005829">
    <property type="term" value="C:cytosol"/>
    <property type="evidence" value="ECO:0007669"/>
    <property type="project" value="TreeGrafter"/>
</dbReference>
<dbReference type="PANTHER" id="PTHR45663:SF11">
    <property type="entry name" value="GEO12009P1"/>
    <property type="match status" value="1"/>
</dbReference>
<gene>
    <name evidence="11" type="primary">trxA</name>
    <name evidence="11" type="ORF">ET996_05135</name>
</gene>
<accession>A0A4V6MV54</accession>
<comment type="caution">
    <text evidence="11">The sequence shown here is derived from an EMBL/GenBank/DDBJ whole genome shotgun (WGS) entry which is preliminary data.</text>
</comment>
<dbReference type="PIRSF" id="PIRSF000077">
    <property type="entry name" value="Thioredoxin"/>
    <property type="match status" value="1"/>
</dbReference>
<dbReference type="PROSITE" id="PS51352">
    <property type="entry name" value="THIOREDOXIN_2"/>
    <property type="match status" value="1"/>
</dbReference>
<evidence type="ECO:0000256" key="8">
    <source>
        <dbReference type="PIRSR" id="PIRSR000077-1"/>
    </source>
</evidence>
<feature type="domain" description="Thioredoxin" evidence="10">
    <location>
        <begin position="1"/>
        <end position="107"/>
    </location>
</feature>
<dbReference type="Gene3D" id="3.40.30.10">
    <property type="entry name" value="Glutaredoxin"/>
    <property type="match status" value="1"/>
</dbReference>
<feature type="site" description="Deprotonates C-terminal active site Cys" evidence="8">
    <location>
        <position position="26"/>
    </location>
</feature>
<dbReference type="EMBL" id="SDMR01000004">
    <property type="protein sequence ID" value="TBT95481.1"/>
    <property type="molecule type" value="Genomic_DNA"/>
</dbReference>
<evidence type="ECO:0000256" key="6">
    <source>
        <dbReference type="NCBIfam" id="TIGR01068"/>
    </source>
</evidence>
<evidence type="ECO:0000256" key="5">
    <source>
        <dbReference type="ARBA" id="ARBA00023284"/>
    </source>
</evidence>
<keyword evidence="3" id="KW-0249">Electron transport</keyword>
<dbReference type="CDD" id="cd02947">
    <property type="entry name" value="TRX_family"/>
    <property type="match status" value="1"/>
</dbReference>
<dbReference type="PRINTS" id="PR00421">
    <property type="entry name" value="THIOREDOXIN"/>
</dbReference>
<name>A0A4V6MV54_PROTD</name>
<dbReference type="SUPFAM" id="SSF52833">
    <property type="entry name" value="Thioredoxin-like"/>
    <property type="match status" value="1"/>
</dbReference>
<evidence type="ECO:0000313" key="12">
    <source>
        <dbReference type="Proteomes" id="UP000291933"/>
    </source>
</evidence>